<accession>A0A2W5FCF9</accession>
<proteinExistence type="predicted"/>
<gene>
    <name evidence="1" type="ORF">DI603_22290</name>
</gene>
<protein>
    <submittedName>
        <fullName evidence="1">Uncharacterized protein</fullName>
    </submittedName>
</protein>
<comment type="caution">
    <text evidence="1">The sequence shown here is derived from an EMBL/GenBank/DDBJ whole genome shotgun (WGS) entry which is preliminary data.</text>
</comment>
<sequence length="91" mass="9705">MAAIARALPSSSPASLREWELADGRLRVLFAVPEGEIAGGELVRALEETGLFSDVKILAQGDPKQMAFSMQIKRQSELVLSPAAASAPEVR</sequence>
<reference evidence="1 2" key="1">
    <citation type="submission" date="2017-08" db="EMBL/GenBank/DDBJ databases">
        <title>Infants hospitalized years apart are colonized by the same room-sourced microbial strains.</title>
        <authorList>
            <person name="Brooks B."/>
            <person name="Olm M.R."/>
            <person name="Firek B.A."/>
            <person name="Baker R."/>
            <person name="Thomas B.C."/>
            <person name="Morowitz M.J."/>
            <person name="Banfield J.F."/>
        </authorList>
    </citation>
    <scope>NUCLEOTIDE SEQUENCE [LARGE SCALE GENOMIC DNA]</scope>
    <source>
        <strain evidence="1">S2_012_000_R2_81</strain>
    </source>
</reference>
<evidence type="ECO:0000313" key="2">
    <source>
        <dbReference type="Proteomes" id="UP000249633"/>
    </source>
</evidence>
<dbReference type="AlphaFoldDB" id="A0A2W5FCF9"/>
<dbReference type="EMBL" id="QFOD01000032">
    <property type="protein sequence ID" value="PZP27299.1"/>
    <property type="molecule type" value="Genomic_DNA"/>
</dbReference>
<organism evidence="1 2">
    <name type="scientific">Roseateles depolymerans</name>
    <dbReference type="NCBI Taxonomy" id="76731"/>
    <lineage>
        <taxon>Bacteria</taxon>
        <taxon>Pseudomonadati</taxon>
        <taxon>Pseudomonadota</taxon>
        <taxon>Betaproteobacteria</taxon>
        <taxon>Burkholderiales</taxon>
        <taxon>Sphaerotilaceae</taxon>
        <taxon>Roseateles</taxon>
    </lineage>
</organism>
<name>A0A2W5FCF9_9BURK</name>
<dbReference type="Proteomes" id="UP000249633">
    <property type="component" value="Unassembled WGS sequence"/>
</dbReference>
<evidence type="ECO:0000313" key="1">
    <source>
        <dbReference type="EMBL" id="PZP27299.1"/>
    </source>
</evidence>